<dbReference type="SUPFAM" id="SSF53335">
    <property type="entry name" value="S-adenosyl-L-methionine-dependent methyltransferases"/>
    <property type="match status" value="1"/>
</dbReference>
<organism evidence="1 2">
    <name type="scientific">Dispira parvispora</name>
    <dbReference type="NCBI Taxonomy" id="1520584"/>
    <lineage>
        <taxon>Eukaryota</taxon>
        <taxon>Fungi</taxon>
        <taxon>Fungi incertae sedis</taxon>
        <taxon>Zoopagomycota</taxon>
        <taxon>Kickxellomycotina</taxon>
        <taxon>Dimargaritomycetes</taxon>
        <taxon>Dimargaritales</taxon>
        <taxon>Dimargaritaceae</taxon>
        <taxon>Dispira</taxon>
    </lineage>
</organism>
<evidence type="ECO:0000313" key="2">
    <source>
        <dbReference type="Proteomes" id="UP001150925"/>
    </source>
</evidence>
<comment type="caution">
    <text evidence="1">The sequence shown here is derived from an EMBL/GenBank/DDBJ whole genome shotgun (WGS) entry which is preliminary data.</text>
</comment>
<dbReference type="Gene3D" id="3.40.50.150">
    <property type="entry name" value="Vaccinia Virus protein VP39"/>
    <property type="match status" value="1"/>
</dbReference>
<name>A0A9W8AHM6_9FUNG</name>
<accession>A0A9W8AHM6</accession>
<dbReference type="OrthoDB" id="74240at2759"/>
<gene>
    <name evidence="1" type="ORF">IWQ62_005976</name>
</gene>
<protein>
    <recommendedName>
        <fullName evidence="3">Methyltransferase domain-containing protein</fullName>
    </recommendedName>
</protein>
<reference evidence="1" key="1">
    <citation type="submission" date="2022-07" db="EMBL/GenBank/DDBJ databases">
        <title>Phylogenomic reconstructions and comparative analyses of Kickxellomycotina fungi.</title>
        <authorList>
            <person name="Reynolds N.K."/>
            <person name="Stajich J.E."/>
            <person name="Barry K."/>
            <person name="Grigoriev I.V."/>
            <person name="Crous P."/>
            <person name="Smith M.E."/>
        </authorList>
    </citation>
    <scope>NUCLEOTIDE SEQUENCE</scope>
    <source>
        <strain evidence="1">RSA 1196</strain>
    </source>
</reference>
<dbReference type="InterPro" id="IPR029063">
    <property type="entry name" value="SAM-dependent_MTases_sf"/>
</dbReference>
<dbReference type="Proteomes" id="UP001150925">
    <property type="component" value="Unassembled WGS sequence"/>
</dbReference>
<proteinExistence type="predicted"/>
<dbReference type="AlphaFoldDB" id="A0A9W8AHM6"/>
<sequence>MNNVPTYSVVSLTSYLQSCCGSPTRDLSPSVPVRLDSKLLDFRPVRDYKHYHLYPSVNFPNPNFDSQRLFELPAKTVPLDVLVPNDSLGRPYLAPALLLYDKGWLVDHIVFIQDSCVESDGTSEESTAGKSVGSDPGWSLARKLGVLVHDGYLCNGVLDQGHHVLFDPCPSLHRSIAQIEVALGQVKGDKNWMVCDLGCGSGRDLVWLCTRHWRRSSTTPSPALSDSKSNYPQWYGLGVDAVLGGLRRVRQLTFQLNSSDNVTLCHGKFHYDGPLRLKSPLDCPDLANPSNSPLSTTITTEMSTLPTLGTEPIATLQGPFDLVLAIRFLHRPLFSQGQVDRWVAPGGFVLCSTFVETPEHPNEHPQGPKHRLQPGELAAWFGPTQGYEIWYDEIECIEDGRHVNSFLARKKLTSSSFS</sequence>
<evidence type="ECO:0000313" key="1">
    <source>
        <dbReference type="EMBL" id="KAJ1953506.1"/>
    </source>
</evidence>
<evidence type="ECO:0008006" key="3">
    <source>
        <dbReference type="Google" id="ProtNLM"/>
    </source>
</evidence>
<dbReference type="EMBL" id="JANBPY010002851">
    <property type="protein sequence ID" value="KAJ1953506.1"/>
    <property type="molecule type" value="Genomic_DNA"/>
</dbReference>
<keyword evidence="2" id="KW-1185">Reference proteome</keyword>